<dbReference type="RefSeq" id="WP_036345259.1">
    <property type="nucleotide sequence ID" value="NZ_JALN02000001.1"/>
</dbReference>
<reference evidence="13" key="1">
    <citation type="submission" date="2014-05" db="EMBL/GenBank/DDBJ databases">
        <title>Genome sequence of Mycobacterium aromaticivorans strain JS19b1T (= DSM 45407T).</title>
        <authorList>
            <person name="Kwak Y."/>
            <person name="Park G.-S."/>
            <person name="Li Q.X."/>
            <person name="Lee S.-E."/>
            <person name="Shin J.-H."/>
        </authorList>
    </citation>
    <scope>NUCLEOTIDE SEQUENCE [LARGE SCALE GENOMIC DNA]</scope>
    <source>
        <strain evidence="13">JS19b1</strain>
    </source>
</reference>
<feature type="domain" description="Heme-copper oxidase subunit III family profile" evidence="12">
    <location>
        <begin position="30"/>
        <end position="203"/>
    </location>
</feature>
<feature type="region of interest" description="Disordered" evidence="10">
    <location>
        <begin position="1"/>
        <end position="21"/>
    </location>
</feature>
<accession>A0A064CPB6</accession>
<proteinExistence type="inferred from homology"/>
<dbReference type="AlphaFoldDB" id="A0A064CPB6"/>
<sequence length="203" mass="22503">MTEVAEGRSDHLGDPNPAPDARGHIPGDPSMWFFVIGDLVIFGIYFVAYVYYRGQNPDLFLQSQARLNVDIGAINTVVLLTSSLFVVLGTTAARAGNSADALRRFAVAVGLGAVFPILKMFEWIPEITAGITPGANLFFMFYFVMTGLHLCHVLLGLIILCFVIRNLKMSTTPKVSFVETGATYWHMVDVLWLVLFATFYLMR</sequence>
<keyword evidence="14" id="KW-1185">Reference proteome</keyword>
<evidence type="ECO:0000256" key="1">
    <source>
        <dbReference type="ARBA" id="ARBA00004141"/>
    </source>
</evidence>
<dbReference type="EMBL" id="JALN02000001">
    <property type="protein sequence ID" value="KDF02380.1"/>
    <property type="molecule type" value="Genomic_DNA"/>
</dbReference>
<dbReference type="STRING" id="1440774.Y900_026455"/>
<evidence type="ECO:0000259" key="12">
    <source>
        <dbReference type="PROSITE" id="PS50253"/>
    </source>
</evidence>
<dbReference type="GO" id="GO:0005886">
    <property type="term" value="C:plasma membrane"/>
    <property type="evidence" value="ECO:0007669"/>
    <property type="project" value="UniProtKB-SubCell"/>
</dbReference>
<dbReference type="GO" id="GO:0019646">
    <property type="term" value="P:aerobic electron transport chain"/>
    <property type="evidence" value="ECO:0007669"/>
    <property type="project" value="InterPro"/>
</dbReference>
<dbReference type="Proteomes" id="UP000022835">
    <property type="component" value="Unassembled WGS sequence"/>
</dbReference>
<dbReference type="InterPro" id="IPR000298">
    <property type="entry name" value="Cyt_c_oxidase-like_su3"/>
</dbReference>
<evidence type="ECO:0000256" key="10">
    <source>
        <dbReference type="SAM" id="MobiDB-lite"/>
    </source>
</evidence>
<keyword evidence="5 11" id="KW-1133">Transmembrane helix</keyword>
<evidence type="ECO:0000256" key="11">
    <source>
        <dbReference type="SAM" id="Phobius"/>
    </source>
</evidence>
<gene>
    <name evidence="13" type="ORF">Y900_026455</name>
</gene>
<dbReference type="eggNOG" id="COG1845">
    <property type="taxonomic scope" value="Bacteria"/>
</dbReference>
<evidence type="ECO:0000256" key="9">
    <source>
        <dbReference type="RuleBase" id="RU003376"/>
    </source>
</evidence>
<keyword evidence="6 11" id="KW-0472">Membrane</keyword>
<comment type="catalytic activity">
    <reaction evidence="8">
        <text>4 Fe(II)-[cytochrome c] + O2 + 8 H(+)(in) = 4 Fe(III)-[cytochrome c] + 2 H2O + 4 H(+)(out)</text>
        <dbReference type="Rhea" id="RHEA:11436"/>
        <dbReference type="Rhea" id="RHEA-COMP:10350"/>
        <dbReference type="Rhea" id="RHEA-COMP:14399"/>
        <dbReference type="ChEBI" id="CHEBI:15377"/>
        <dbReference type="ChEBI" id="CHEBI:15378"/>
        <dbReference type="ChEBI" id="CHEBI:15379"/>
        <dbReference type="ChEBI" id="CHEBI:29033"/>
        <dbReference type="ChEBI" id="CHEBI:29034"/>
        <dbReference type="EC" id="7.1.1.9"/>
    </reaction>
</comment>
<comment type="subcellular location">
    <subcellularLocation>
        <location evidence="9">Cell membrane</location>
        <topology evidence="9">Multi-pass membrane protein</topology>
    </subcellularLocation>
    <subcellularLocation>
        <location evidence="1">Membrane</location>
        <topology evidence="1">Multi-pass membrane protein</topology>
    </subcellularLocation>
</comment>
<dbReference type="Pfam" id="PF00510">
    <property type="entry name" value="COX3"/>
    <property type="match status" value="1"/>
</dbReference>
<evidence type="ECO:0000256" key="6">
    <source>
        <dbReference type="ARBA" id="ARBA00023136"/>
    </source>
</evidence>
<feature type="transmembrane region" description="Helical" evidence="11">
    <location>
        <begin position="137"/>
        <end position="163"/>
    </location>
</feature>
<dbReference type="PROSITE" id="PS50253">
    <property type="entry name" value="COX3"/>
    <property type="match status" value="1"/>
</dbReference>
<dbReference type="InterPro" id="IPR024791">
    <property type="entry name" value="Cyt_c/ubiquinol_Oxase_su3"/>
</dbReference>
<feature type="transmembrane region" description="Helical" evidence="11">
    <location>
        <begin position="31"/>
        <end position="52"/>
    </location>
</feature>
<comment type="similarity">
    <text evidence="2 9">Belongs to the cytochrome c oxidase subunit 3 family.</text>
</comment>
<comment type="caution">
    <text evidence="13">The sequence shown here is derived from an EMBL/GenBank/DDBJ whole genome shotgun (WGS) entry which is preliminary data.</text>
</comment>
<dbReference type="GO" id="GO:0004129">
    <property type="term" value="F:cytochrome-c oxidase activity"/>
    <property type="evidence" value="ECO:0007669"/>
    <property type="project" value="UniProtKB-EC"/>
</dbReference>
<evidence type="ECO:0000256" key="3">
    <source>
        <dbReference type="ARBA" id="ARBA00022347"/>
    </source>
</evidence>
<evidence type="ECO:0000256" key="8">
    <source>
        <dbReference type="ARBA" id="ARBA00047816"/>
    </source>
</evidence>
<evidence type="ECO:0000313" key="14">
    <source>
        <dbReference type="Proteomes" id="UP000022835"/>
    </source>
</evidence>
<evidence type="ECO:0000256" key="5">
    <source>
        <dbReference type="ARBA" id="ARBA00022989"/>
    </source>
</evidence>
<feature type="transmembrane region" description="Helical" evidence="11">
    <location>
        <begin position="72"/>
        <end position="93"/>
    </location>
</feature>
<dbReference type="CDD" id="cd02862">
    <property type="entry name" value="NorE_like"/>
    <property type="match status" value="1"/>
</dbReference>
<name>A0A064CPB6_9MYCO</name>
<evidence type="ECO:0000256" key="7">
    <source>
        <dbReference type="ARBA" id="ARBA00031400"/>
    </source>
</evidence>
<dbReference type="SUPFAM" id="SSF81452">
    <property type="entry name" value="Cytochrome c oxidase subunit III-like"/>
    <property type="match status" value="1"/>
</dbReference>
<evidence type="ECO:0000256" key="2">
    <source>
        <dbReference type="ARBA" id="ARBA00010581"/>
    </source>
</evidence>
<organism evidence="13 14">
    <name type="scientific">Mycolicibacterium aromaticivorans JS19b1 = JCM 16368</name>
    <dbReference type="NCBI Taxonomy" id="1440774"/>
    <lineage>
        <taxon>Bacteria</taxon>
        <taxon>Bacillati</taxon>
        <taxon>Actinomycetota</taxon>
        <taxon>Actinomycetes</taxon>
        <taxon>Mycobacteriales</taxon>
        <taxon>Mycobacteriaceae</taxon>
        <taxon>Mycolicibacterium</taxon>
    </lineage>
</organism>
<evidence type="ECO:0000313" key="13">
    <source>
        <dbReference type="EMBL" id="KDF02380.1"/>
    </source>
</evidence>
<feature type="transmembrane region" description="Helical" evidence="11">
    <location>
        <begin position="184"/>
        <end position="202"/>
    </location>
</feature>
<protein>
    <recommendedName>
        <fullName evidence="3">Probable cytochrome c oxidase subunit 3</fullName>
    </recommendedName>
    <alternativeName>
        <fullName evidence="7">Cytochrome aa3 subunit 3</fullName>
    </alternativeName>
</protein>
<feature type="compositionally biased region" description="Basic and acidic residues" evidence="10">
    <location>
        <begin position="1"/>
        <end position="13"/>
    </location>
</feature>
<dbReference type="PANTHER" id="PTHR11403:SF6">
    <property type="entry name" value="NITRIC OXIDE REDUCTASE SUBUNIT E"/>
    <property type="match status" value="1"/>
</dbReference>
<keyword evidence="4 9" id="KW-0812">Transmembrane</keyword>
<evidence type="ECO:0000256" key="4">
    <source>
        <dbReference type="ARBA" id="ARBA00022692"/>
    </source>
</evidence>
<dbReference type="InterPro" id="IPR035973">
    <property type="entry name" value="Cyt_c_oxidase_su3-like_sf"/>
</dbReference>
<feature type="transmembrane region" description="Helical" evidence="11">
    <location>
        <begin position="105"/>
        <end position="125"/>
    </location>
</feature>
<dbReference type="InterPro" id="IPR013833">
    <property type="entry name" value="Cyt_c_oxidase_su3_a-hlx"/>
</dbReference>
<dbReference type="Gene3D" id="1.20.120.80">
    <property type="entry name" value="Cytochrome c oxidase, subunit III, four-helix bundle"/>
    <property type="match status" value="1"/>
</dbReference>
<dbReference type="OrthoDB" id="9810850at2"/>
<dbReference type="PANTHER" id="PTHR11403">
    <property type="entry name" value="CYTOCHROME C OXIDASE SUBUNIT III"/>
    <property type="match status" value="1"/>
</dbReference>